<evidence type="ECO:0000256" key="7">
    <source>
        <dbReference type="ARBA" id="ARBA00024942"/>
    </source>
</evidence>
<dbReference type="EMBL" id="CP015005">
    <property type="protein sequence ID" value="AMS39133.1"/>
    <property type="molecule type" value="Genomic_DNA"/>
</dbReference>
<dbReference type="Gene3D" id="3.20.70.20">
    <property type="match status" value="1"/>
</dbReference>
<dbReference type="Pfam" id="PF03477">
    <property type="entry name" value="ATP-cone"/>
    <property type="match status" value="1"/>
</dbReference>
<reference evidence="13 15" key="1">
    <citation type="submission" date="2016-03" db="EMBL/GenBank/DDBJ databases">
        <title>Complete genome of Aminobacter aminovorans KCTC 2477.</title>
        <authorList>
            <person name="Kim K.M."/>
        </authorList>
    </citation>
    <scope>NUCLEOTIDE SEQUENCE [LARGE SCALE GENOMIC DNA]</scope>
    <source>
        <strain evidence="13 15">KCTC 2477</strain>
    </source>
</reference>
<evidence type="ECO:0000256" key="5">
    <source>
        <dbReference type="ARBA" id="ARBA00023002"/>
    </source>
</evidence>
<dbReference type="SUPFAM" id="SSF51998">
    <property type="entry name" value="PFL-like glycyl radical enzymes"/>
    <property type="match status" value="1"/>
</dbReference>
<keyword evidence="3 9" id="KW-0547">Nucleotide-binding</keyword>
<dbReference type="Pfam" id="PF00317">
    <property type="entry name" value="Ribonuc_red_lgN"/>
    <property type="match status" value="1"/>
</dbReference>
<dbReference type="InterPro" id="IPR000788">
    <property type="entry name" value="RNR_lg_C"/>
</dbReference>
<evidence type="ECO:0000313" key="14">
    <source>
        <dbReference type="EMBL" id="MBB3706964.1"/>
    </source>
</evidence>
<dbReference type="RefSeq" id="WP_067965771.1">
    <property type="nucleotide sequence ID" value="NZ_CP015005.1"/>
</dbReference>
<evidence type="ECO:0000256" key="3">
    <source>
        <dbReference type="ARBA" id="ARBA00022741"/>
    </source>
</evidence>
<dbReference type="PRINTS" id="PR01183">
    <property type="entry name" value="RIBORDTASEM1"/>
</dbReference>
<feature type="domain" description="ATP-cone" evidence="12">
    <location>
        <begin position="31"/>
        <end position="131"/>
    </location>
</feature>
<dbReference type="EMBL" id="JACICB010000011">
    <property type="protein sequence ID" value="MBB3706964.1"/>
    <property type="molecule type" value="Genomic_DNA"/>
</dbReference>
<comment type="catalytic activity">
    <reaction evidence="8 10">
        <text>a 2'-deoxyribonucleoside 5'-diphosphate + [thioredoxin]-disulfide + H2O = a ribonucleoside 5'-diphosphate + [thioredoxin]-dithiol</text>
        <dbReference type="Rhea" id="RHEA:23252"/>
        <dbReference type="Rhea" id="RHEA-COMP:10698"/>
        <dbReference type="Rhea" id="RHEA-COMP:10700"/>
        <dbReference type="ChEBI" id="CHEBI:15377"/>
        <dbReference type="ChEBI" id="CHEBI:29950"/>
        <dbReference type="ChEBI" id="CHEBI:50058"/>
        <dbReference type="ChEBI" id="CHEBI:57930"/>
        <dbReference type="ChEBI" id="CHEBI:73316"/>
        <dbReference type="EC" id="1.17.4.1"/>
    </reaction>
</comment>
<dbReference type="InterPro" id="IPR013346">
    <property type="entry name" value="NrdE_NrdA_C"/>
</dbReference>
<feature type="region of interest" description="Disordered" evidence="11">
    <location>
        <begin position="1"/>
        <end position="30"/>
    </location>
</feature>
<evidence type="ECO:0000256" key="8">
    <source>
        <dbReference type="ARBA" id="ARBA00047754"/>
    </source>
</evidence>
<keyword evidence="16" id="KW-1185">Reference proteome</keyword>
<dbReference type="GO" id="GO:0004748">
    <property type="term" value="F:ribonucleoside-diphosphate reductase activity, thioredoxin disulfide as acceptor"/>
    <property type="evidence" value="ECO:0007669"/>
    <property type="project" value="UniProtKB-EC"/>
</dbReference>
<evidence type="ECO:0000313" key="13">
    <source>
        <dbReference type="EMBL" id="AMS39133.1"/>
    </source>
</evidence>
<comment type="similarity">
    <text evidence="1 10">Belongs to the ribonucleoside diphosphate reductase large chain family.</text>
</comment>
<dbReference type="FunFam" id="3.20.70.20:FF:000009">
    <property type="entry name" value="Ribonucleoside-diphosphate reductase"/>
    <property type="match status" value="1"/>
</dbReference>
<dbReference type="CDD" id="cd01679">
    <property type="entry name" value="RNR_I"/>
    <property type="match status" value="1"/>
</dbReference>
<dbReference type="GO" id="GO:0009263">
    <property type="term" value="P:deoxyribonucleotide biosynthetic process"/>
    <property type="evidence" value="ECO:0007669"/>
    <property type="project" value="UniProtKB-KW"/>
</dbReference>
<dbReference type="PROSITE" id="PS51161">
    <property type="entry name" value="ATP_CONE"/>
    <property type="match status" value="2"/>
</dbReference>
<proteinExistence type="inferred from homology"/>
<dbReference type="InterPro" id="IPR005144">
    <property type="entry name" value="ATP-cone_dom"/>
</dbReference>
<name>A0AAC9FCW8_AMIAI</name>
<feature type="compositionally biased region" description="Polar residues" evidence="11">
    <location>
        <begin position="1"/>
        <end position="26"/>
    </location>
</feature>
<evidence type="ECO:0000256" key="2">
    <source>
        <dbReference type="ARBA" id="ARBA00022533"/>
    </source>
</evidence>
<dbReference type="AlphaFoldDB" id="A0AAC9FCW8"/>
<evidence type="ECO:0000256" key="6">
    <source>
        <dbReference type="ARBA" id="ARBA00023116"/>
    </source>
</evidence>
<keyword evidence="4 9" id="KW-0067">ATP-binding</keyword>
<dbReference type="PANTHER" id="PTHR11573">
    <property type="entry name" value="RIBONUCLEOSIDE-DIPHOSPHATE REDUCTASE LARGE CHAIN"/>
    <property type="match status" value="1"/>
</dbReference>
<evidence type="ECO:0000256" key="11">
    <source>
        <dbReference type="SAM" id="MobiDB-lite"/>
    </source>
</evidence>
<evidence type="ECO:0000256" key="1">
    <source>
        <dbReference type="ARBA" id="ARBA00010406"/>
    </source>
</evidence>
<dbReference type="Proteomes" id="UP000075755">
    <property type="component" value="Chromosome"/>
</dbReference>
<evidence type="ECO:0000313" key="16">
    <source>
        <dbReference type="Proteomes" id="UP000577697"/>
    </source>
</evidence>
<dbReference type="InterPro" id="IPR039718">
    <property type="entry name" value="Rrm1"/>
</dbReference>
<evidence type="ECO:0000256" key="4">
    <source>
        <dbReference type="ARBA" id="ARBA00022840"/>
    </source>
</evidence>
<reference evidence="14 16" key="2">
    <citation type="submission" date="2020-08" db="EMBL/GenBank/DDBJ databases">
        <title>Genomic Encyclopedia of Type Strains, Phase IV (KMG-IV): sequencing the most valuable type-strain genomes for metagenomic binning, comparative biology and taxonomic classification.</title>
        <authorList>
            <person name="Goeker M."/>
        </authorList>
    </citation>
    <scope>NUCLEOTIDE SEQUENCE [LARGE SCALE GENOMIC DNA]</scope>
    <source>
        <strain evidence="14 16">DSM 10368</strain>
    </source>
</reference>
<dbReference type="NCBIfam" id="NF005544">
    <property type="entry name" value="PRK07207.1"/>
    <property type="match status" value="1"/>
</dbReference>
<dbReference type="SUPFAM" id="SSF48168">
    <property type="entry name" value="R1 subunit of ribonucleotide reductase, N-terminal domain"/>
    <property type="match status" value="1"/>
</dbReference>
<dbReference type="GO" id="GO:0005524">
    <property type="term" value="F:ATP binding"/>
    <property type="evidence" value="ECO:0007669"/>
    <property type="project" value="UniProtKB-UniRule"/>
</dbReference>
<dbReference type="PROSITE" id="PS00089">
    <property type="entry name" value="RIBORED_LARGE"/>
    <property type="match status" value="1"/>
</dbReference>
<dbReference type="Proteomes" id="UP000577697">
    <property type="component" value="Unassembled WGS sequence"/>
</dbReference>
<keyword evidence="6 10" id="KW-0215">Deoxyribonucleotide synthesis</keyword>
<organism evidence="13 15">
    <name type="scientific">Aminobacter aminovorans</name>
    <name type="common">Chelatobacter heintzii</name>
    <dbReference type="NCBI Taxonomy" id="83263"/>
    <lineage>
        <taxon>Bacteria</taxon>
        <taxon>Pseudomonadati</taxon>
        <taxon>Pseudomonadota</taxon>
        <taxon>Alphaproteobacteria</taxon>
        <taxon>Hyphomicrobiales</taxon>
        <taxon>Phyllobacteriaceae</taxon>
        <taxon>Aminobacter</taxon>
    </lineage>
</organism>
<evidence type="ECO:0000259" key="12">
    <source>
        <dbReference type="PROSITE" id="PS51161"/>
    </source>
</evidence>
<evidence type="ECO:0000256" key="10">
    <source>
        <dbReference type="RuleBase" id="RU003410"/>
    </source>
</evidence>
<feature type="domain" description="ATP-cone" evidence="12">
    <location>
        <begin position="145"/>
        <end position="235"/>
    </location>
</feature>
<evidence type="ECO:0000256" key="9">
    <source>
        <dbReference type="PROSITE-ProRule" id="PRU00492"/>
    </source>
</evidence>
<sequence>MPATSTLQSSGTDSVPSALSQGSETASEPGYRVIRRNGAVTPFDAIKITVALTKAFLATEGSVAAGSRRVHDVVEELAGQVFAALTRRADSGRTFHIEEIQDQVELALMRSEHHKVARAYVLYREERARERAAAKVTSVEVAAPPLQVKADDGGLAPLNETRLARIVDEACSGLEAVSADAILAETRRNLYDGITADELSLAPILAARTLVETEPNYAFVSARLLLDRLRREALSFVSARSEQATQAEMTQRYATYFPAFIATGIKAELIDPELGRFDLARLSAALKPERDLQFQYLGLQTLYDRYFLHSKGKRFELPQAFFMRVAMGLAGREIDRESRAIEFYDLLSSFDFMASTPTLFNSGTLRPQLSSCFLTTVADDLDGIFKAVKDNALLAKYSGGLGNDWTPVRGLGAHIKGTNGESRGVVPFLKVANDTAIAVNQGGKRKGAVCAYLETWHVDIEEFLDLRKNTGDDRRRTHDMNTANWVPDLFMERVEADGVWTLFSPDEASDLHDLYGTAFKAAYESYEAKALAGGIKVFRTVRALDLWRKMLTMLFETGHPWITFKDPCNIRSPQGHIGVVHSSNLCTEITLNTSKDEVAVCNLGSVNLANHIAAEGLDIDRLARTVKTAMRMLDNVIDINFYTIPEARRSNLQHRPVGLGLMGFQDALQALKIPYASDAAVAFADASMEAISYNAISASCDLAAERGRYPSFDGSLWSKGILPIDSIDLLAKARPGVDMDGASTLDWDALRKRVRKTGMRNSNTMAIAPTATISNICGVAQSIEPAYQNLFVKSNMSGDFTVVNAALVHELKARGLWDEVMVSDLKYFDGSIGRIDRIPDDLKALFATAFEIDSAWLIEAASRRQKWIDQAQSLNLYIADPSGKKLDALYRLAWNKGLKTTYYLRSRSASHVEKSTLKGTDGKLNSVSAVAVAASAPIIVNADVAWGKACAIDDPECEACQ</sequence>
<dbReference type="Pfam" id="PF02867">
    <property type="entry name" value="Ribonuc_red_lgC"/>
    <property type="match status" value="1"/>
</dbReference>
<dbReference type="KEGG" id="aak:AA2016_0191"/>
<protein>
    <recommendedName>
        <fullName evidence="10">Ribonucleoside-diphosphate reductase</fullName>
        <ecNumber evidence="10">1.17.4.1</ecNumber>
    </recommendedName>
</protein>
<dbReference type="PANTHER" id="PTHR11573:SF6">
    <property type="entry name" value="RIBONUCLEOSIDE-DIPHOSPHATE REDUCTASE LARGE SUBUNIT"/>
    <property type="match status" value="1"/>
</dbReference>
<comment type="function">
    <text evidence="7 10">Provides the precursors necessary for DNA synthesis. Catalyzes the biosynthesis of deoxyribonucleotides from the corresponding ribonucleotides.</text>
</comment>
<evidence type="ECO:0000313" key="15">
    <source>
        <dbReference type="Proteomes" id="UP000075755"/>
    </source>
</evidence>
<dbReference type="InterPro" id="IPR013509">
    <property type="entry name" value="RNR_lsu_N"/>
</dbReference>
<accession>A0AAC9FCW8</accession>
<dbReference type="InterPro" id="IPR008926">
    <property type="entry name" value="RNR_R1-su_N"/>
</dbReference>
<dbReference type="GO" id="GO:0005971">
    <property type="term" value="C:ribonucleoside-diphosphate reductase complex"/>
    <property type="evidence" value="ECO:0007669"/>
    <property type="project" value="TreeGrafter"/>
</dbReference>
<dbReference type="EC" id="1.17.4.1" evidence="10"/>
<dbReference type="NCBIfam" id="TIGR02506">
    <property type="entry name" value="NrdE_NrdA"/>
    <property type="match status" value="1"/>
</dbReference>
<keyword evidence="2" id="KW-0021">Allosteric enzyme</keyword>
<gene>
    <name evidence="13" type="ORF">AA2016_0191</name>
    <name evidence="14" type="ORF">FHS67_003291</name>
</gene>
<keyword evidence="5 10" id="KW-0560">Oxidoreductase</keyword>